<comment type="cofactor">
    <cofactor evidence="1">
        <name>FAD</name>
        <dbReference type="ChEBI" id="CHEBI:57692"/>
    </cofactor>
</comment>
<dbReference type="OrthoDB" id="547090at2759"/>
<dbReference type="STRING" id="3055.A0A2K3DBL6"/>
<name>A0A2K3DBL6_CHLRE</name>
<dbReference type="GO" id="GO:0097621">
    <property type="term" value="F:monoamine oxidase activity"/>
    <property type="evidence" value="ECO:0007669"/>
    <property type="project" value="UniProtKB-EC"/>
</dbReference>
<dbReference type="PANTHER" id="PTHR43563">
    <property type="entry name" value="AMINE OXIDASE"/>
    <property type="match status" value="1"/>
</dbReference>
<accession>A0A2K3DBL6</accession>
<sequence length="628" mass="64922">MLHHIYDAVVIGAGLSGVACARRLAANGIRILVCDARQRVGGRTLSVPVENSGNEDAYVDLGGQWVGPTHWRCLQLVAELRLSTVRQQWLQDSGAADQPLAHTTMLSSGASAPLTPTDDAELASVCTTLDTWAMSVRDPAAWPAHPHAAEWDRQSAADYFQRCTKSEAVRRELFTLVRTVLASEPADLSLLFLLYFLGQVGGLLAVADGDGGAQTFRIRGGAQQLSTGMAAQLAGGGTSVPAAGARGGGAAGGTGGGRGSCELRLGVRVARIEQLGSIAEAEGTGAAEDTDSGGGFSGGVRVRLEPSHDGCCNGAASASCNGTACAGVVTARCVVVAMSPPLWKTLEWSPPLPPAKRAITERMYMGRCVKTIAVFDQAFWSCASGGALHAAGGPGAPELQLRRQRPLQQLQQQPQPPRSQPQDQTVPGNTGSRPKPHLEDCGPVANLFPSVVDGRPALVGLVVAAAAASFAALPAAEQRRVVLQQYRQYFGDDRAVAGCRTFLVKDWMGESYSRGCYAAVMPPGLASSSAAATAAGCDGAGPEEVGDEGRGTGRGSSGVWGCGPDAARAPMWGGRVYFAGTELAREWAGYFEGALESGYRAADEVAAALGLGSGEGNAHAAGPAFSRL</sequence>
<dbReference type="EC" id="1.4.3.4" evidence="3"/>
<evidence type="ECO:0000256" key="5">
    <source>
        <dbReference type="ARBA" id="ARBA00048448"/>
    </source>
</evidence>
<protein>
    <recommendedName>
        <fullName evidence="3">monoamine oxidase</fullName>
        <ecNumber evidence="3">1.4.3.4</ecNumber>
    </recommendedName>
</protein>
<evidence type="ECO:0000256" key="3">
    <source>
        <dbReference type="ARBA" id="ARBA00012804"/>
    </source>
</evidence>
<dbReference type="InterPro" id="IPR002937">
    <property type="entry name" value="Amino_oxidase"/>
</dbReference>
<dbReference type="Proteomes" id="UP000006906">
    <property type="component" value="Chromosome 10"/>
</dbReference>
<evidence type="ECO:0000259" key="8">
    <source>
        <dbReference type="Pfam" id="PF01593"/>
    </source>
</evidence>
<evidence type="ECO:0000256" key="1">
    <source>
        <dbReference type="ARBA" id="ARBA00001974"/>
    </source>
</evidence>
<feature type="region of interest" description="Disordered" evidence="7">
    <location>
        <begin position="538"/>
        <end position="558"/>
    </location>
</feature>
<dbReference type="GeneID" id="5723930"/>
<dbReference type="PANTHER" id="PTHR43563:SF1">
    <property type="entry name" value="AMINE OXIDASE [FLAVIN-CONTAINING] B"/>
    <property type="match status" value="1"/>
</dbReference>
<keyword evidence="4" id="KW-0560">Oxidoreductase</keyword>
<feature type="compositionally biased region" description="Polar residues" evidence="7">
    <location>
        <begin position="423"/>
        <end position="432"/>
    </location>
</feature>
<evidence type="ECO:0000256" key="4">
    <source>
        <dbReference type="ARBA" id="ARBA00023002"/>
    </source>
</evidence>
<proteinExistence type="inferred from homology"/>
<dbReference type="SUPFAM" id="SSF51905">
    <property type="entry name" value="FAD/NAD(P)-binding domain"/>
    <property type="match status" value="1"/>
</dbReference>
<dbReference type="InterPro" id="IPR036188">
    <property type="entry name" value="FAD/NAD-bd_sf"/>
</dbReference>
<dbReference type="Gramene" id="PNW77913">
    <property type="protein sequence ID" value="PNW77913"/>
    <property type="gene ID" value="CHLRE_10g456650v5"/>
</dbReference>
<dbReference type="Gene3D" id="3.50.50.60">
    <property type="entry name" value="FAD/NAD(P)-binding domain"/>
    <property type="match status" value="4"/>
</dbReference>
<dbReference type="InterPro" id="IPR050703">
    <property type="entry name" value="Flavin_MAO"/>
</dbReference>
<evidence type="ECO:0000313" key="9">
    <source>
        <dbReference type="EMBL" id="PNW77913.1"/>
    </source>
</evidence>
<evidence type="ECO:0000313" key="10">
    <source>
        <dbReference type="Proteomes" id="UP000006906"/>
    </source>
</evidence>
<feature type="binding site" evidence="6">
    <location>
        <position position="16"/>
    </location>
    <ligand>
        <name>FAD</name>
        <dbReference type="ChEBI" id="CHEBI:57692"/>
    </ligand>
</feature>
<gene>
    <name evidence="9" type="ORF">CHLRE_10g456650v5</name>
</gene>
<dbReference type="KEGG" id="cre:CHLRE_10g456650v5"/>
<dbReference type="PRINTS" id="PR00757">
    <property type="entry name" value="AMINEOXDASEF"/>
</dbReference>
<dbReference type="SUPFAM" id="SSF54373">
    <property type="entry name" value="FAD-linked reductases, C-terminal domain"/>
    <property type="match status" value="1"/>
</dbReference>
<feature type="binding site" evidence="6">
    <location>
        <position position="269"/>
    </location>
    <ligand>
        <name>FAD</name>
        <dbReference type="ChEBI" id="CHEBI:57692"/>
    </ligand>
</feature>
<evidence type="ECO:0000256" key="7">
    <source>
        <dbReference type="SAM" id="MobiDB-lite"/>
    </source>
</evidence>
<dbReference type="InterPro" id="IPR001613">
    <property type="entry name" value="Flavin_amine_oxidase"/>
</dbReference>
<dbReference type="Pfam" id="PF01593">
    <property type="entry name" value="Amino_oxidase"/>
    <property type="match status" value="1"/>
</dbReference>
<feature type="domain" description="Amine oxidase" evidence="8">
    <location>
        <begin position="15"/>
        <end position="605"/>
    </location>
</feature>
<keyword evidence="10" id="KW-1185">Reference proteome</keyword>
<dbReference type="InParanoid" id="A0A2K3DBL6"/>
<dbReference type="AlphaFoldDB" id="A0A2K3DBL6"/>
<comment type="catalytic activity">
    <reaction evidence="5">
        <text>a secondary aliphatic amine + O2 + H2O = a primary amine + an aldehyde + H2O2</text>
        <dbReference type="Rhea" id="RHEA:26414"/>
        <dbReference type="ChEBI" id="CHEBI:15377"/>
        <dbReference type="ChEBI" id="CHEBI:15379"/>
        <dbReference type="ChEBI" id="CHEBI:16240"/>
        <dbReference type="ChEBI" id="CHEBI:17478"/>
        <dbReference type="ChEBI" id="CHEBI:58855"/>
        <dbReference type="ChEBI" id="CHEBI:65296"/>
        <dbReference type="EC" id="1.4.3.4"/>
    </reaction>
</comment>
<feature type="region of interest" description="Disordered" evidence="7">
    <location>
        <begin position="406"/>
        <end position="439"/>
    </location>
</feature>
<dbReference type="RefSeq" id="XP_042920470.1">
    <property type="nucleotide sequence ID" value="XM_043067073.1"/>
</dbReference>
<comment type="similarity">
    <text evidence="2">Belongs to the flavin monoamine oxidase family.</text>
</comment>
<evidence type="ECO:0000256" key="2">
    <source>
        <dbReference type="ARBA" id="ARBA00005995"/>
    </source>
</evidence>
<evidence type="ECO:0000256" key="6">
    <source>
        <dbReference type="PIRSR" id="PIRSR601613-1"/>
    </source>
</evidence>
<feature type="binding site" evidence="6">
    <location>
        <position position="582"/>
    </location>
    <ligand>
        <name>FAD</name>
        <dbReference type="ChEBI" id="CHEBI:57692"/>
    </ligand>
</feature>
<organism evidence="9 10">
    <name type="scientific">Chlamydomonas reinhardtii</name>
    <name type="common">Chlamydomonas smithii</name>
    <dbReference type="NCBI Taxonomy" id="3055"/>
    <lineage>
        <taxon>Eukaryota</taxon>
        <taxon>Viridiplantae</taxon>
        <taxon>Chlorophyta</taxon>
        <taxon>core chlorophytes</taxon>
        <taxon>Chlorophyceae</taxon>
        <taxon>CS clade</taxon>
        <taxon>Chlamydomonadales</taxon>
        <taxon>Chlamydomonadaceae</taxon>
        <taxon>Chlamydomonas</taxon>
    </lineage>
</organism>
<reference evidence="9 10" key="1">
    <citation type="journal article" date="2007" name="Science">
        <title>The Chlamydomonas genome reveals the evolution of key animal and plant functions.</title>
        <authorList>
            <person name="Merchant S.S."/>
            <person name="Prochnik S.E."/>
            <person name="Vallon O."/>
            <person name="Harris E.H."/>
            <person name="Karpowicz S.J."/>
            <person name="Witman G.B."/>
            <person name="Terry A."/>
            <person name="Salamov A."/>
            <person name="Fritz-Laylin L.K."/>
            <person name="Marechal-Drouard L."/>
            <person name="Marshall W.F."/>
            <person name="Qu L.H."/>
            <person name="Nelson D.R."/>
            <person name="Sanderfoot A.A."/>
            <person name="Spalding M.H."/>
            <person name="Kapitonov V.V."/>
            <person name="Ren Q."/>
            <person name="Ferris P."/>
            <person name="Lindquist E."/>
            <person name="Shapiro H."/>
            <person name="Lucas S.M."/>
            <person name="Grimwood J."/>
            <person name="Schmutz J."/>
            <person name="Cardol P."/>
            <person name="Cerutti H."/>
            <person name="Chanfreau G."/>
            <person name="Chen C.L."/>
            <person name="Cognat V."/>
            <person name="Croft M.T."/>
            <person name="Dent R."/>
            <person name="Dutcher S."/>
            <person name="Fernandez E."/>
            <person name="Fukuzawa H."/>
            <person name="Gonzalez-Ballester D."/>
            <person name="Gonzalez-Halphen D."/>
            <person name="Hallmann A."/>
            <person name="Hanikenne M."/>
            <person name="Hippler M."/>
            <person name="Inwood W."/>
            <person name="Jabbari K."/>
            <person name="Kalanon M."/>
            <person name="Kuras R."/>
            <person name="Lefebvre P.A."/>
            <person name="Lemaire S.D."/>
            <person name="Lobanov A.V."/>
            <person name="Lohr M."/>
            <person name="Manuell A."/>
            <person name="Meier I."/>
            <person name="Mets L."/>
            <person name="Mittag M."/>
            <person name="Mittelmeier T."/>
            <person name="Moroney J.V."/>
            <person name="Moseley J."/>
            <person name="Napoli C."/>
            <person name="Nedelcu A.M."/>
            <person name="Niyogi K."/>
            <person name="Novoselov S.V."/>
            <person name="Paulsen I.T."/>
            <person name="Pazour G."/>
            <person name="Purton S."/>
            <person name="Ral J.P."/>
            <person name="Riano-Pachon D.M."/>
            <person name="Riekhof W."/>
            <person name="Rymarquis L."/>
            <person name="Schroda M."/>
            <person name="Stern D."/>
            <person name="Umen J."/>
            <person name="Willows R."/>
            <person name="Wilson N."/>
            <person name="Zimmer S.L."/>
            <person name="Allmer J."/>
            <person name="Balk J."/>
            <person name="Bisova K."/>
            <person name="Chen C.J."/>
            <person name="Elias M."/>
            <person name="Gendler K."/>
            <person name="Hauser C."/>
            <person name="Lamb M.R."/>
            <person name="Ledford H."/>
            <person name="Long J.C."/>
            <person name="Minagawa J."/>
            <person name="Page M.D."/>
            <person name="Pan J."/>
            <person name="Pootakham W."/>
            <person name="Roje S."/>
            <person name="Rose A."/>
            <person name="Stahlberg E."/>
            <person name="Terauchi A.M."/>
            <person name="Yang P."/>
            <person name="Ball S."/>
            <person name="Bowler C."/>
            <person name="Dieckmann C.L."/>
            <person name="Gladyshev V.N."/>
            <person name="Green P."/>
            <person name="Jorgensen R."/>
            <person name="Mayfield S."/>
            <person name="Mueller-Roeber B."/>
            <person name="Rajamani S."/>
            <person name="Sayre R.T."/>
            <person name="Brokstein P."/>
            <person name="Dubchak I."/>
            <person name="Goodstein D."/>
            <person name="Hornick L."/>
            <person name="Huang Y.W."/>
            <person name="Jhaveri J."/>
            <person name="Luo Y."/>
            <person name="Martinez D."/>
            <person name="Ngau W.C."/>
            <person name="Otillar B."/>
            <person name="Poliakov A."/>
            <person name="Porter A."/>
            <person name="Szajkowski L."/>
            <person name="Werner G."/>
            <person name="Zhou K."/>
            <person name="Grigoriev I.V."/>
            <person name="Rokhsar D.S."/>
            <person name="Grossman A.R."/>
        </authorList>
    </citation>
    <scope>NUCLEOTIDE SEQUENCE [LARGE SCALE GENOMIC DNA]</scope>
    <source>
        <strain evidence="10">CC-503</strain>
    </source>
</reference>
<dbReference type="ExpressionAtlas" id="A0A2K3DBL6">
    <property type="expression patterns" value="baseline"/>
</dbReference>
<dbReference type="EMBL" id="CM008971">
    <property type="protein sequence ID" value="PNW77913.1"/>
    <property type="molecule type" value="Genomic_DNA"/>
</dbReference>